<dbReference type="AlphaFoldDB" id="A0A1Y3UE46"/>
<dbReference type="Proteomes" id="UP000196560">
    <property type="component" value="Unassembled WGS sequence"/>
</dbReference>
<proteinExistence type="predicted"/>
<evidence type="ECO:0000313" key="1">
    <source>
        <dbReference type="EMBL" id="OUN43650.1"/>
    </source>
</evidence>
<keyword evidence="2" id="KW-1185">Reference proteome</keyword>
<gene>
    <name evidence="1" type="ORF">B5G21_02860</name>
</gene>
<dbReference type="EMBL" id="NFHO01000003">
    <property type="protein sequence ID" value="OUN43650.1"/>
    <property type="molecule type" value="Genomic_DNA"/>
</dbReference>
<dbReference type="Gene3D" id="3.40.50.2000">
    <property type="entry name" value="Glycogen Phosphorylase B"/>
    <property type="match status" value="2"/>
</dbReference>
<protein>
    <recommendedName>
        <fullName evidence="3">Glycosyl transferase family 1</fullName>
    </recommendedName>
</protein>
<sequence length="385" mass="43616">MPTIVNVCLTGPYSDGFSYQDNLLPKYQRRLGYKVVVIAPVWRWGEGGTLEKTPSGRYENEDGIEIVRIENDQKKPVTFRFKTYGTLLGLLKEYRPEIIFLHGLQIRDSATICQYVQQNPETRLFVDNHADYSNSAQNWCSKNILHRLIWRYHAKRLEPLAEKFWGVLPARVDFLIDNYGISREKCDLLVMGADDDEVARASNSLVRSSIRHDYDFSEDDFVVVTGGKIDAAKYQTLLLMEAVHLMNAQVKLLIFGPVDSKLRGEFEERLDIGKMVYVPWANVSESYAYFAAADAICFPGRHSVYWEQGVAMGKPLVVKRWAGTEHIDVCGNVIFLDSDGVGPIKNALQTLINDCKEAGSYYKAANIAANSFLYSEIAKRSIGLK</sequence>
<organism evidence="1 2">
    <name type="scientific">Enorma massiliensis</name>
    <dbReference type="NCBI Taxonomy" id="1472761"/>
    <lineage>
        <taxon>Bacteria</taxon>
        <taxon>Bacillati</taxon>
        <taxon>Actinomycetota</taxon>
        <taxon>Coriobacteriia</taxon>
        <taxon>Coriobacteriales</taxon>
        <taxon>Coriobacteriaceae</taxon>
        <taxon>Enorma</taxon>
    </lineage>
</organism>
<accession>A0A1Y3UE46</accession>
<dbReference type="SUPFAM" id="SSF53756">
    <property type="entry name" value="UDP-Glycosyltransferase/glycogen phosphorylase"/>
    <property type="match status" value="1"/>
</dbReference>
<name>A0A1Y3UE46_9ACTN</name>
<dbReference type="RefSeq" id="WP_087185961.1">
    <property type="nucleotide sequence ID" value="NZ_NFHO01000003.1"/>
</dbReference>
<evidence type="ECO:0008006" key="3">
    <source>
        <dbReference type="Google" id="ProtNLM"/>
    </source>
</evidence>
<evidence type="ECO:0000313" key="2">
    <source>
        <dbReference type="Proteomes" id="UP000196560"/>
    </source>
</evidence>
<reference evidence="2" key="1">
    <citation type="submission" date="2017-04" db="EMBL/GenBank/DDBJ databases">
        <title>Function of individual gut microbiota members based on whole genome sequencing of pure cultures obtained from chicken caecum.</title>
        <authorList>
            <person name="Medvecky M."/>
            <person name="Cejkova D."/>
            <person name="Polansky O."/>
            <person name="Karasova D."/>
            <person name="Kubasova T."/>
            <person name="Cizek A."/>
            <person name="Rychlik I."/>
        </authorList>
    </citation>
    <scope>NUCLEOTIDE SEQUENCE [LARGE SCALE GENOMIC DNA]</scope>
    <source>
        <strain evidence="2">An70</strain>
    </source>
</reference>
<comment type="caution">
    <text evidence="1">The sequence shown here is derived from an EMBL/GenBank/DDBJ whole genome shotgun (WGS) entry which is preliminary data.</text>
</comment>